<feature type="transmembrane region" description="Helical" evidence="1">
    <location>
        <begin position="94"/>
        <end position="113"/>
    </location>
</feature>
<dbReference type="RefSeq" id="WP_177208638.1">
    <property type="nucleotide sequence ID" value="NZ_FONM01000014.1"/>
</dbReference>
<keyword evidence="1" id="KW-1133">Transmembrane helix</keyword>
<gene>
    <name evidence="3" type="ORF">TPAS_1973</name>
</gene>
<evidence type="ECO:0000256" key="1">
    <source>
        <dbReference type="SAM" id="Phobius"/>
    </source>
</evidence>
<keyword evidence="1" id="KW-0472">Membrane</keyword>
<feature type="domain" description="DUF1648" evidence="2">
    <location>
        <begin position="18"/>
        <end position="63"/>
    </location>
</feature>
<dbReference type="Proteomes" id="UP000195985">
    <property type="component" value="Unassembled WGS sequence"/>
</dbReference>
<dbReference type="EMBL" id="FWEY01000005">
    <property type="protein sequence ID" value="SLM52279.1"/>
    <property type="molecule type" value="Genomic_DNA"/>
</dbReference>
<evidence type="ECO:0000259" key="2">
    <source>
        <dbReference type="Pfam" id="PF07853"/>
    </source>
</evidence>
<organism evidence="3 4">
    <name type="scientific">Trichococcus pasteurii</name>
    <dbReference type="NCBI Taxonomy" id="43064"/>
    <lineage>
        <taxon>Bacteria</taxon>
        <taxon>Bacillati</taxon>
        <taxon>Bacillota</taxon>
        <taxon>Bacilli</taxon>
        <taxon>Lactobacillales</taxon>
        <taxon>Carnobacteriaceae</taxon>
        <taxon>Trichococcus</taxon>
    </lineage>
</organism>
<sequence>MNHSQRFSIFSVQSSFAILLLPLISGIFSYSYLPDRIAIHINELGQADNYLSKLAFLIGLPVAGLLFQLYRVVRCKKKDPTMNVFGGNRTSSSILLFPIFFDIAYFSAVLYNLNI</sequence>
<evidence type="ECO:0000313" key="4">
    <source>
        <dbReference type="Proteomes" id="UP000195985"/>
    </source>
</evidence>
<evidence type="ECO:0000313" key="3">
    <source>
        <dbReference type="EMBL" id="SLM52279.1"/>
    </source>
</evidence>
<dbReference type="STRING" id="43064.SAMN04488086_11450"/>
<keyword evidence="1" id="KW-0812">Transmembrane</keyword>
<reference evidence="4" key="1">
    <citation type="submission" date="2016-04" db="EMBL/GenBank/DDBJ databases">
        <authorList>
            <person name="Strepis N."/>
        </authorList>
    </citation>
    <scope>NUCLEOTIDE SEQUENCE [LARGE SCALE GENOMIC DNA]</scope>
</reference>
<dbReference type="AlphaFoldDB" id="A0A1W1IH90"/>
<name>A0A1W1IH90_9LACT</name>
<proteinExistence type="predicted"/>
<feature type="transmembrane region" description="Helical" evidence="1">
    <location>
        <begin position="7"/>
        <end position="30"/>
    </location>
</feature>
<dbReference type="Pfam" id="PF07853">
    <property type="entry name" value="DUF1648"/>
    <property type="match status" value="1"/>
</dbReference>
<protein>
    <recommendedName>
        <fullName evidence="2">DUF1648 domain-containing protein</fullName>
    </recommendedName>
</protein>
<accession>A0A1W1IH90</accession>
<dbReference type="InterPro" id="IPR012867">
    <property type="entry name" value="DUF1648"/>
</dbReference>
<feature type="transmembrane region" description="Helical" evidence="1">
    <location>
        <begin position="50"/>
        <end position="73"/>
    </location>
</feature>
<keyword evidence="4" id="KW-1185">Reference proteome</keyword>